<dbReference type="OrthoDB" id="679253at2"/>
<keyword evidence="2" id="KW-1185">Reference proteome</keyword>
<reference evidence="1 2" key="1">
    <citation type="journal article" date="2015" name="Stand. Genomic Sci.">
        <title>Genomic Encyclopedia of Bacterial and Archaeal Type Strains, Phase III: the genomes of soil and plant-associated and newly described type strains.</title>
        <authorList>
            <person name="Whitman W.B."/>
            <person name="Woyke T."/>
            <person name="Klenk H.P."/>
            <person name="Zhou Y."/>
            <person name="Lilburn T.G."/>
            <person name="Beck B.J."/>
            <person name="De Vos P."/>
            <person name="Vandamme P."/>
            <person name="Eisen J.A."/>
            <person name="Garrity G."/>
            <person name="Hugenholtz P."/>
            <person name="Kyrpides N.C."/>
        </authorList>
    </citation>
    <scope>NUCLEOTIDE SEQUENCE [LARGE SCALE GENOMIC DNA]</scope>
    <source>
        <strain evidence="1 2">CGMCC 1.7271</strain>
    </source>
</reference>
<name>A0A562SGV3_9BACT</name>
<organism evidence="1 2">
    <name type="scientific">Lacibacter cauensis</name>
    <dbReference type="NCBI Taxonomy" id="510947"/>
    <lineage>
        <taxon>Bacteria</taxon>
        <taxon>Pseudomonadati</taxon>
        <taxon>Bacteroidota</taxon>
        <taxon>Chitinophagia</taxon>
        <taxon>Chitinophagales</taxon>
        <taxon>Chitinophagaceae</taxon>
        <taxon>Lacibacter</taxon>
    </lineage>
</organism>
<dbReference type="EMBL" id="VLLE01000005">
    <property type="protein sequence ID" value="TWI80517.1"/>
    <property type="molecule type" value="Genomic_DNA"/>
</dbReference>
<evidence type="ECO:0000313" key="2">
    <source>
        <dbReference type="Proteomes" id="UP000316167"/>
    </source>
</evidence>
<comment type="caution">
    <text evidence="1">The sequence shown here is derived from an EMBL/GenBank/DDBJ whole genome shotgun (WGS) entry which is preliminary data.</text>
</comment>
<gene>
    <name evidence="1" type="ORF">IQ13_3195</name>
</gene>
<protein>
    <submittedName>
        <fullName evidence="1">Uncharacterized protein</fullName>
    </submittedName>
</protein>
<proteinExistence type="predicted"/>
<evidence type="ECO:0000313" key="1">
    <source>
        <dbReference type="EMBL" id="TWI80517.1"/>
    </source>
</evidence>
<sequence>MVEFTIEIAHERKRYQLQVKKILETAAAEQYEVAYAGKTVTFQNNWPVFKRRHLKHRQPSWKLIKGDLRYRSIKEAIVSALYKKLQEMEK</sequence>
<dbReference type="AlphaFoldDB" id="A0A562SGV3"/>
<accession>A0A562SGV3</accession>
<dbReference type="Proteomes" id="UP000316167">
    <property type="component" value="Unassembled WGS sequence"/>
</dbReference>
<dbReference type="RefSeq" id="WP_144887521.1">
    <property type="nucleotide sequence ID" value="NZ_VLLE01000005.1"/>
</dbReference>